<reference evidence="1 2" key="1">
    <citation type="submission" date="2015-08" db="EMBL/GenBank/DDBJ databases">
        <title>Next Generation Sequencing and Analysis of the Genome of Puccinia sorghi L Schw, the Causal Agent of Maize Common Rust.</title>
        <authorList>
            <person name="Rochi L."/>
            <person name="Burguener G."/>
            <person name="Darino M."/>
            <person name="Turjanski A."/>
            <person name="Kreff E."/>
            <person name="Dieguez M.J."/>
            <person name="Sacco F."/>
        </authorList>
    </citation>
    <scope>NUCLEOTIDE SEQUENCE [LARGE SCALE GENOMIC DNA]</scope>
    <source>
        <strain evidence="1 2">RO10H11247</strain>
    </source>
</reference>
<dbReference type="STRING" id="27349.A0A0L6UXS8"/>
<evidence type="ECO:0000313" key="2">
    <source>
        <dbReference type="Proteomes" id="UP000037035"/>
    </source>
</evidence>
<dbReference type="AlphaFoldDB" id="A0A0L6UXS8"/>
<evidence type="ECO:0000313" key="1">
    <source>
        <dbReference type="EMBL" id="KNZ53331.1"/>
    </source>
</evidence>
<comment type="caution">
    <text evidence="1">The sequence shown here is derived from an EMBL/GenBank/DDBJ whole genome shotgun (WGS) entry which is preliminary data.</text>
</comment>
<name>A0A0L6UXS8_9BASI</name>
<dbReference type="Proteomes" id="UP000037035">
    <property type="component" value="Unassembled WGS sequence"/>
</dbReference>
<accession>A0A0L6UXS8</accession>
<proteinExistence type="predicted"/>
<sequence length="354" mass="39837">MAAGSKITAEMNTMINASANLNQMEKTTIFIVYFLGTNKNCVWLTSNQRMAQFGQRTSLNSDLDNFEVSQSQDDSIQLNKLAQVGLFLIVHPQKSKIPFTTINLLLGPAFCLNCLFSNLYGLLINPFCRPPLCESIQYLAILHCASQLILIREKSKAVQIFIMKLCLLISERTHIPIKLLMLLKLLPIWMGCSTDSLWHFHSLTKSMASRSLLIKSKKRLTKQFLSTQSTSPLLISVKHLKVLVCPVWTWLMSDLLVQSVVPHLQSLVTSVLVNKLEKAEKQQVAAFAHVCFIILWMSGLLASHNECKISFLSSHHHSKSNHKIQNFMLCNLIPTGPLSQPNTTESQKKSAVFD</sequence>
<organism evidence="1 2">
    <name type="scientific">Puccinia sorghi</name>
    <dbReference type="NCBI Taxonomy" id="27349"/>
    <lineage>
        <taxon>Eukaryota</taxon>
        <taxon>Fungi</taxon>
        <taxon>Dikarya</taxon>
        <taxon>Basidiomycota</taxon>
        <taxon>Pucciniomycotina</taxon>
        <taxon>Pucciniomycetes</taxon>
        <taxon>Pucciniales</taxon>
        <taxon>Pucciniaceae</taxon>
        <taxon>Puccinia</taxon>
    </lineage>
</organism>
<keyword evidence="2" id="KW-1185">Reference proteome</keyword>
<gene>
    <name evidence="1" type="ORF">VP01_3274g2</name>
</gene>
<dbReference type="EMBL" id="LAVV01008251">
    <property type="protein sequence ID" value="KNZ53331.1"/>
    <property type="molecule type" value="Genomic_DNA"/>
</dbReference>
<protein>
    <submittedName>
        <fullName evidence="1">Uncharacterized protein</fullName>
    </submittedName>
</protein>
<dbReference type="VEuPathDB" id="FungiDB:VP01_3274g2"/>